<evidence type="ECO:0000313" key="6">
    <source>
        <dbReference type="Proteomes" id="UP000289220"/>
    </source>
</evidence>
<evidence type="ECO:0000313" key="5">
    <source>
        <dbReference type="EMBL" id="VDC49622.1"/>
    </source>
</evidence>
<dbReference type="InterPro" id="IPR047137">
    <property type="entry name" value="ORF3"/>
</dbReference>
<dbReference type="EMBL" id="UXHF01000001">
    <property type="protein sequence ID" value="VDC49622.1"/>
    <property type="molecule type" value="Genomic_DNA"/>
</dbReference>
<dbReference type="Proteomes" id="UP000289220">
    <property type="component" value="Unassembled WGS sequence"/>
</dbReference>
<dbReference type="RefSeq" id="WP_008263669.1">
    <property type="nucleotide sequence ID" value="NZ_CP048751.1"/>
</dbReference>
<dbReference type="CDD" id="cd07817">
    <property type="entry name" value="SRPBCC_8"/>
    <property type="match status" value="1"/>
</dbReference>
<reference evidence="5 6" key="1">
    <citation type="submission" date="2018-11" db="EMBL/GenBank/DDBJ databases">
        <authorList>
            <person name="Peiro R."/>
            <person name="Begona"/>
            <person name="Cbmso G."/>
            <person name="Lopez M."/>
            <person name="Gonzalez S."/>
            <person name="Sacristan E."/>
            <person name="Castillo E."/>
        </authorList>
    </citation>
    <scope>NUCLEOTIDE SEQUENCE [LARGE SCALE GENOMIC DNA]</scope>
    <source>
        <strain evidence="5">Brev_genome</strain>
    </source>
</reference>
<dbReference type="Gene3D" id="3.30.530.20">
    <property type="match status" value="1"/>
</dbReference>
<name>A0A6G7EEF7_9CAUL</name>
<dbReference type="EMBL" id="CP048751">
    <property type="protein sequence ID" value="QIH71840.1"/>
    <property type="molecule type" value="Genomic_DNA"/>
</dbReference>
<evidence type="ECO:0000259" key="3">
    <source>
        <dbReference type="Pfam" id="PF03364"/>
    </source>
</evidence>
<evidence type="ECO:0000313" key="4">
    <source>
        <dbReference type="EMBL" id="QIH71840.1"/>
    </source>
</evidence>
<keyword evidence="6" id="KW-1185">Reference proteome</keyword>
<dbReference type="KEGG" id="bmed:GYM46_01915"/>
<feature type="domain" description="Coenzyme Q-binding protein COQ10 START" evidence="3">
    <location>
        <begin position="37"/>
        <end position="150"/>
    </location>
</feature>
<reference evidence="4 7" key="2">
    <citation type="submission" date="2020-01" db="EMBL/GenBank/DDBJ databases">
        <authorList>
            <person name="Wang S."/>
        </authorList>
    </citation>
    <scope>NUCLEOTIDE SEQUENCE [LARGE SCALE GENOMIC DNA]</scope>
    <source>
        <strain evidence="4 7">D151-2-6</strain>
    </source>
</reference>
<evidence type="ECO:0000256" key="2">
    <source>
        <dbReference type="SAM" id="MobiDB-lite"/>
    </source>
</evidence>
<proteinExistence type="inferred from homology"/>
<dbReference type="InterPro" id="IPR005031">
    <property type="entry name" value="COQ10_START"/>
</dbReference>
<dbReference type="AlphaFoldDB" id="A0A6G7EEF7"/>
<organism evidence="5 6">
    <name type="scientific">Brevundimonas mediterranea</name>
    <dbReference type="NCBI Taxonomy" id="74329"/>
    <lineage>
        <taxon>Bacteria</taxon>
        <taxon>Pseudomonadati</taxon>
        <taxon>Pseudomonadota</taxon>
        <taxon>Alphaproteobacteria</taxon>
        <taxon>Caulobacterales</taxon>
        <taxon>Caulobacteraceae</taxon>
        <taxon>Brevundimonas</taxon>
    </lineage>
</organism>
<evidence type="ECO:0000313" key="7">
    <source>
        <dbReference type="Proteomes" id="UP000501325"/>
    </source>
</evidence>
<dbReference type="Pfam" id="PF03364">
    <property type="entry name" value="Polyketide_cyc"/>
    <property type="match status" value="1"/>
</dbReference>
<dbReference type="PANTHER" id="PTHR33824:SF7">
    <property type="entry name" value="POLYKETIDE CYCLASE_DEHYDRASE AND LIPID TRANSPORT SUPERFAMILY PROTEIN"/>
    <property type="match status" value="1"/>
</dbReference>
<dbReference type="Proteomes" id="UP000501325">
    <property type="component" value="Chromosome"/>
</dbReference>
<sequence length="189" mass="21200">MSYSEVSTDADVGSTAFVDKDRREGEYEASSLRAVLINRPRDELYAYWRDLTNLPTFSETVKSVEVLGDGRSRWIVAGPGDKDVELTSEITEDVPGERIAWTSSEGSDVDHEGWVAFRDNAFGRGTEVRVFISYEPPAGIVGKVVAKVMQREPRIQARRELRRFKQLMETGEISTSKAPDAAPRASRHF</sequence>
<dbReference type="SUPFAM" id="SSF55961">
    <property type="entry name" value="Bet v1-like"/>
    <property type="match status" value="1"/>
</dbReference>
<gene>
    <name evidence="5" type="ORF">BREV_BREV_00109</name>
    <name evidence="4" type="ORF">GYM46_01915</name>
</gene>
<dbReference type="PANTHER" id="PTHR33824">
    <property type="entry name" value="POLYKETIDE CYCLASE/DEHYDRASE AND LIPID TRANSPORT SUPERFAMILY PROTEIN"/>
    <property type="match status" value="1"/>
</dbReference>
<evidence type="ECO:0000256" key="1">
    <source>
        <dbReference type="ARBA" id="ARBA00008918"/>
    </source>
</evidence>
<comment type="similarity">
    <text evidence="1">Belongs to the ribosome association toxin RatA family.</text>
</comment>
<protein>
    <submittedName>
        <fullName evidence="4">SRPBCC family protein</fullName>
    </submittedName>
</protein>
<dbReference type="InterPro" id="IPR023393">
    <property type="entry name" value="START-like_dom_sf"/>
</dbReference>
<accession>A0A6G7EEF7</accession>
<feature type="region of interest" description="Disordered" evidence="2">
    <location>
        <begin position="170"/>
        <end position="189"/>
    </location>
</feature>